<evidence type="ECO:0000256" key="2">
    <source>
        <dbReference type="SAM" id="MobiDB-lite"/>
    </source>
</evidence>
<dbReference type="Proteomes" id="UP001363035">
    <property type="component" value="Unassembled WGS sequence"/>
</dbReference>
<accession>A0ABU8I357</accession>
<reference evidence="4 5" key="1">
    <citation type="submission" date="2024-01" db="EMBL/GenBank/DDBJ databases">
        <title>Sphingobacterium tenebrionis sp. nov., a novel endophyte isolated from tenebrio molitor intestines.</title>
        <authorList>
            <person name="Zhang C."/>
        </authorList>
    </citation>
    <scope>NUCLEOTIDE SEQUENCE [LARGE SCALE GENOMIC DNA]</scope>
    <source>
        <strain evidence="4 5">PU5-4</strain>
    </source>
</reference>
<feature type="region of interest" description="Disordered" evidence="2">
    <location>
        <begin position="146"/>
        <end position="171"/>
    </location>
</feature>
<keyword evidence="3" id="KW-0732">Signal</keyword>
<evidence type="ECO:0000256" key="3">
    <source>
        <dbReference type="SAM" id="SignalP"/>
    </source>
</evidence>
<protein>
    <recommendedName>
        <fullName evidence="6">DUF4890 domain-containing protein</fullName>
    </recommendedName>
</protein>
<keyword evidence="1" id="KW-0175">Coiled coil</keyword>
<keyword evidence="5" id="KW-1185">Reference proteome</keyword>
<feature type="compositionally biased region" description="Basic and acidic residues" evidence="2">
    <location>
        <begin position="153"/>
        <end position="171"/>
    </location>
</feature>
<evidence type="ECO:0008006" key="6">
    <source>
        <dbReference type="Google" id="ProtNLM"/>
    </source>
</evidence>
<comment type="caution">
    <text evidence="4">The sequence shown here is derived from an EMBL/GenBank/DDBJ whole genome shotgun (WGS) entry which is preliminary data.</text>
</comment>
<organism evidence="4 5">
    <name type="scientific">Sphingobacterium tenebrionis</name>
    <dbReference type="NCBI Taxonomy" id="3111775"/>
    <lineage>
        <taxon>Bacteria</taxon>
        <taxon>Pseudomonadati</taxon>
        <taxon>Bacteroidota</taxon>
        <taxon>Sphingobacteriia</taxon>
        <taxon>Sphingobacteriales</taxon>
        <taxon>Sphingobacteriaceae</taxon>
        <taxon>Sphingobacterium</taxon>
    </lineage>
</organism>
<sequence length="171" mass="20316">MKKIFTIAALVAGISFSALSQEKKEEVRQDVKKERRMKIDRKEMKPKSPEEIAKLKTEHMDKELKFTEAQKKEVYVFQLEKAKKMEAKRNEMIAAREIHRKEMKAEQDAFQKLLTPEQLAIFKDKLADGKRGRFERGGKEFRTREMRHKRMDRKMPIEKETKEVKENSSNS</sequence>
<proteinExistence type="predicted"/>
<feature type="signal peptide" evidence="3">
    <location>
        <begin position="1"/>
        <end position="20"/>
    </location>
</feature>
<dbReference type="RefSeq" id="WP_134776786.1">
    <property type="nucleotide sequence ID" value="NZ_JAYLLN010000004.1"/>
</dbReference>
<evidence type="ECO:0000313" key="5">
    <source>
        <dbReference type="Proteomes" id="UP001363035"/>
    </source>
</evidence>
<dbReference type="EMBL" id="JAYLLN010000004">
    <property type="protein sequence ID" value="MEI5983869.1"/>
    <property type="molecule type" value="Genomic_DNA"/>
</dbReference>
<evidence type="ECO:0000256" key="1">
    <source>
        <dbReference type="SAM" id="Coils"/>
    </source>
</evidence>
<gene>
    <name evidence="4" type="ORF">VJ786_03020</name>
</gene>
<feature type="chain" id="PRO_5046709472" description="DUF4890 domain-containing protein" evidence="3">
    <location>
        <begin position="21"/>
        <end position="171"/>
    </location>
</feature>
<feature type="coiled-coil region" evidence="1">
    <location>
        <begin position="52"/>
        <end position="102"/>
    </location>
</feature>
<name>A0ABU8I357_9SPHI</name>
<evidence type="ECO:0000313" key="4">
    <source>
        <dbReference type="EMBL" id="MEI5983869.1"/>
    </source>
</evidence>